<gene>
    <name evidence="2" type="ORF">HGRIS_011869</name>
</gene>
<dbReference type="InterPro" id="IPR046522">
    <property type="entry name" value="DUF6699"/>
</dbReference>
<keyword evidence="3" id="KW-1185">Reference proteome</keyword>
<feature type="domain" description="DUF6699" evidence="1">
    <location>
        <begin position="80"/>
        <end position="204"/>
    </location>
</feature>
<protein>
    <recommendedName>
        <fullName evidence="1">DUF6699 domain-containing protein</fullName>
    </recommendedName>
</protein>
<reference evidence="3" key="1">
    <citation type="submission" date="2024-06" db="EMBL/GenBank/DDBJ databases">
        <title>Multi-omics analyses provide insights into the biosynthesis of the anticancer antibiotic pleurotin in Hohenbuehelia grisea.</title>
        <authorList>
            <person name="Weaver J.A."/>
            <person name="Alberti F."/>
        </authorList>
    </citation>
    <scope>NUCLEOTIDE SEQUENCE [LARGE SCALE GENOMIC DNA]</scope>
    <source>
        <strain evidence="3">T-177</strain>
    </source>
</reference>
<evidence type="ECO:0000313" key="2">
    <source>
        <dbReference type="EMBL" id="KAL0960236.1"/>
    </source>
</evidence>
<comment type="caution">
    <text evidence="2">The sequence shown here is derived from an EMBL/GenBank/DDBJ whole genome shotgun (WGS) entry which is preliminary data.</text>
</comment>
<name>A0ABR3JYP6_9AGAR</name>
<dbReference type="EMBL" id="JASNQZ010000002">
    <property type="protein sequence ID" value="KAL0960236.1"/>
    <property type="molecule type" value="Genomic_DNA"/>
</dbReference>
<proteinExistence type="predicted"/>
<dbReference type="Pfam" id="PF20415">
    <property type="entry name" value="DUF6699"/>
    <property type="match status" value="1"/>
</dbReference>
<dbReference type="Proteomes" id="UP001556367">
    <property type="component" value="Unassembled WGS sequence"/>
</dbReference>
<evidence type="ECO:0000259" key="1">
    <source>
        <dbReference type="Pfam" id="PF20415"/>
    </source>
</evidence>
<evidence type="ECO:0000313" key="3">
    <source>
        <dbReference type="Proteomes" id="UP001556367"/>
    </source>
</evidence>
<sequence>MPLSLTLRSSLNGAHAVTIKASSSSVPSQRALTVETLCGPPPLDYKKSPYCCVPLPAQRAVAIEVAIHPMLSADSVSTIAFDMASPPQPMIDLSGQPATSPPLPSLTIVSPCLPWAIVVHGTSCFGPAPFVSVSDVLSTLYNALRALVTPEEFLSATAAPATRNRSSPQMIDIESRGPRCYWAGMQRLHFLRGKQTFGGLSRSASGAETWVLSSQ</sequence>
<organism evidence="2 3">
    <name type="scientific">Hohenbuehelia grisea</name>
    <dbReference type="NCBI Taxonomy" id="104357"/>
    <lineage>
        <taxon>Eukaryota</taxon>
        <taxon>Fungi</taxon>
        <taxon>Dikarya</taxon>
        <taxon>Basidiomycota</taxon>
        <taxon>Agaricomycotina</taxon>
        <taxon>Agaricomycetes</taxon>
        <taxon>Agaricomycetidae</taxon>
        <taxon>Agaricales</taxon>
        <taxon>Pleurotineae</taxon>
        <taxon>Pleurotaceae</taxon>
        <taxon>Hohenbuehelia</taxon>
    </lineage>
</organism>
<accession>A0ABR3JYP6</accession>